<feature type="compositionally biased region" description="Low complexity" evidence="1">
    <location>
        <begin position="9"/>
        <end position="39"/>
    </location>
</feature>
<gene>
    <name evidence="2" type="ORF">AMATHDRAFT_10430</name>
</gene>
<feature type="region of interest" description="Disordered" evidence="1">
    <location>
        <begin position="292"/>
        <end position="329"/>
    </location>
</feature>
<dbReference type="Proteomes" id="UP000242287">
    <property type="component" value="Unassembled WGS sequence"/>
</dbReference>
<dbReference type="AlphaFoldDB" id="A0A2A9N5X0"/>
<dbReference type="EMBL" id="KZ302702">
    <property type="protein sequence ID" value="PFH44915.1"/>
    <property type="molecule type" value="Genomic_DNA"/>
</dbReference>
<accession>A0A2A9N5X0</accession>
<name>A0A2A9N5X0_9AGAR</name>
<sequence>MSQTQSRVASSAAKSAAGKNKSTSSSCSSSKKLSSASMPSNKFAPLTILKDTVRVTNPIKQSPTPYPKNRTGLPVIVPVPQITTPLEHPPCYILAFNYSQESLENQGEPADIPNTWKFPGQLPGTQPVFVLESWKYWVVPILQVTGPNSPTYAATAAQGVPTSSKQIFRNPHKDCMAEEAKKWEIIEADWDAWNDTLSNFLKKEVEGRNATFMAVYKIAKQPRLDWGDGPDNDHKIGYINSWLEDQKKFNQPPPEVIYFEGADEKHNEYRCIHKTYRDYFIWQKKQDEKVAMEVQNDDSSPSIPAPKSKGKQKALPPSPSSSSSSYVNSGELEKTLNELFNEMVIECSKTERSNWKGKLANAGPSNQHQQGPRHKGKTLGTTKMSLGEFLGKQ</sequence>
<feature type="region of interest" description="Disordered" evidence="1">
    <location>
        <begin position="1"/>
        <end position="39"/>
    </location>
</feature>
<feature type="region of interest" description="Disordered" evidence="1">
    <location>
        <begin position="355"/>
        <end position="393"/>
    </location>
</feature>
<evidence type="ECO:0000313" key="3">
    <source>
        <dbReference type="Proteomes" id="UP000242287"/>
    </source>
</evidence>
<reference evidence="2 3" key="1">
    <citation type="submission" date="2014-02" db="EMBL/GenBank/DDBJ databases">
        <title>Transposable element dynamics among asymbiotic and ectomycorrhizal Amanita fungi.</title>
        <authorList>
            <consortium name="DOE Joint Genome Institute"/>
            <person name="Hess J."/>
            <person name="Skrede I."/>
            <person name="Wolfe B."/>
            <person name="LaButti K."/>
            <person name="Ohm R.A."/>
            <person name="Grigoriev I.V."/>
            <person name="Pringle A."/>
        </authorList>
    </citation>
    <scope>NUCLEOTIDE SEQUENCE [LARGE SCALE GENOMIC DNA]</scope>
    <source>
        <strain evidence="2 3">SKay4041</strain>
    </source>
</reference>
<evidence type="ECO:0000256" key="1">
    <source>
        <dbReference type="SAM" id="MobiDB-lite"/>
    </source>
</evidence>
<keyword evidence="3" id="KW-1185">Reference proteome</keyword>
<proteinExistence type="predicted"/>
<organism evidence="2 3">
    <name type="scientific">Amanita thiersii Skay4041</name>
    <dbReference type="NCBI Taxonomy" id="703135"/>
    <lineage>
        <taxon>Eukaryota</taxon>
        <taxon>Fungi</taxon>
        <taxon>Dikarya</taxon>
        <taxon>Basidiomycota</taxon>
        <taxon>Agaricomycotina</taxon>
        <taxon>Agaricomycetes</taxon>
        <taxon>Agaricomycetidae</taxon>
        <taxon>Agaricales</taxon>
        <taxon>Pluteineae</taxon>
        <taxon>Amanitaceae</taxon>
        <taxon>Amanita</taxon>
    </lineage>
</organism>
<protein>
    <submittedName>
        <fullName evidence="2">Uncharacterized protein</fullName>
    </submittedName>
</protein>
<evidence type="ECO:0000313" key="2">
    <source>
        <dbReference type="EMBL" id="PFH44915.1"/>
    </source>
</evidence>